<proteinExistence type="predicted"/>
<evidence type="ECO:0000256" key="5">
    <source>
        <dbReference type="ARBA" id="ARBA00022982"/>
    </source>
</evidence>
<name>A0A1I2CRS1_9BACI</name>
<dbReference type="Gene3D" id="3.30.70.20">
    <property type="match status" value="1"/>
</dbReference>
<dbReference type="STRING" id="930128.SAMN05192532_103166"/>
<dbReference type="EMBL" id="FONT01000003">
    <property type="protein sequence ID" value="SFE71069.1"/>
    <property type="molecule type" value="Genomic_DNA"/>
</dbReference>
<accession>A0A1I2CRS1</accession>
<keyword evidence="3" id="KW-0004">4Fe-4S</keyword>
<dbReference type="AlphaFoldDB" id="A0A1I2CRS1"/>
<dbReference type="PANTHER" id="PTHR39163:SF1">
    <property type="entry name" value="FERREDOXIN"/>
    <property type="match status" value="1"/>
</dbReference>
<keyword evidence="2 8" id="KW-0813">Transport</keyword>
<evidence type="ECO:0000256" key="8">
    <source>
        <dbReference type="RuleBase" id="RU368020"/>
    </source>
</evidence>
<evidence type="ECO:0000313" key="12">
    <source>
        <dbReference type="Proteomes" id="UP000199516"/>
    </source>
</evidence>
<sequence length="86" mass="9267">MKVYTMVDQETCISCGACGASAPDLFDYNDEGLSYFIGDNNEGNTPIDEELLEDLEDAIDGCPTDSIKKSSEAFHGDPANEHSVSI</sequence>
<feature type="compositionally biased region" description="Basic and acidic residues" evidence="9">
    <location>
        <begin position="66"/>
        <end position="80"/>
    </location>
</feature>
<keyword evidence="7 8" id="KW-0411">Iron-sulfur</keyword>
<evidence type="ECO:0000259" key="10">
    <source>
        <dbReference type="PROSITE" id="PS51379"/>
    </source>
</evidence>
<keyword evidence="4 8" id="KW-0479">Metal-binding</keyword>
<comment type="function">
    <text evidence="8">Ferredoxins are iron-sulfur proteins that transfer electrons in a wide variety of metabolic reactions.</text>
</comment>
<evidence type="ECO:0000256" key="3">
    <source>
        <dbReference type="ARBA" id="ARBA00022485"/>
    </source>
</evidence>
<evidence type="ECO:0000256" key="1">
    <source>
        <dbReference type="ARBA" id="ARBA00001966"/>
    </source>
</evidence>
<reference evidence="11 12" key="1">
    <citation type="submission" date="2016-10" db="EMBL/GenBank/DDBJ databases">
        <authorList>
            <person name="de Groot N.N."/>
        </authorList>
    </citation>
    <scope>NUCLEOTIDE SEQUENCE [LARGE SCALE GENOMIC DNA]</scope>
    <source>
        <strain evidence="11 12">DSM 23995</strain>
    </source>
</reference>
<dbReference type="PANTHER" id="PTHR39163">
    <property type="entry name" value="FERREDOXIN"/>
    <property type="match status" value="1"/>
</dbReference>
<dbReference type="RefSeq" id="WP_091660290.1">
    <property type="nucleotide sequence ID" value="NZ_FONT01000003.1"/>
</dbReference>
<keyword evidence="6 8" id="KW-0408">Iron</keyword>
<dbReference type="SUPFAM" id="SSF54862">
    <property type="entry name" value="4Fe-4S ferredoxins"/>
    <property type="match status" value="1"/>
</dbReference>
<dbReference type="InterPro" id="IPR017896">
    <property type="entry name" value="4Fe4S_Fe-S-bd"/>
</dbReference>
<evidence type="ECO:0000256" key="9">
    <source>
        <dbReference type="SAM" id="MobiDB-lite"/>
    </source>
</evidence>
<dbReference type="PRINTS" id="PR00352">
    <property type="entry name" value="3FE4SFRDOXIN"/>
</dbReference>
<keyword evidence="12" id="KW-1185">Reference proteome</keyword>
<evidence type="ECO:0000256" key="4">
    <source>
        <dbReference type="ARBA" id="ARBA00022723"/>
    </source>
</evidence>
<dbReference type="GO" id="GO:0009055">
    <property type="term" value="F:electron transfer activity"/>
    <property type="evidence" value="ECO:0007669"/>
    <property type="project" value="UniProtKB-UniRule"/>
</dbReference>
<keyword evidence="5 8" id="KW-0249">Electron transport</keyword>
<evidence type="ECO:0000256" key="6">
    <source>
        <dbReference type="ARBA" id="ARBA00023004"/>
    </source>
</evidence>
<dbReference type="PROSITE" id="PS51379">
    <property type="entry name" value="4FE4S_FER_2"/>
    <property type="match status" value="1"/>
</dbReference>
<dbReference type="OrthoDB" id="9801085at2"/>
<organism evidence="11 12">
    <name type="scientific">Alteribacillus iranensis</name>
    <dbReference type="NCBI Taxonomy" id="930128"/>
    <lineage>
        <taxon>Bacteria</taxon>
        <taxon>Bacillati</taxon>
        <taxon>Bacillota</taxon>
        <taxon>Bacilli</taxon>
        <taxon>Bacillales</taxon>
        <taxon>Bacillaceae</taxon>
        <taxon>Alteribacillus</taxon>
    </lineage>
</organism>
<protein>
    <recommendedName>
        <fullName evidence="8">Ferredoxin</fullName>
    </recommendedName>
</protein>
<evidence type="ECO:0000256" key="2">
    <source>
        <dbReference type="ARBA" id="ARBA00022448"/>
    </source>
</evidence>
<feature type="region of interest" description="Disordered" evidence="9">
    <location>
        <begin position="64"/>
        <end position="86"/>
    </location>
</feature>
<feature type="domain" description="4Fe-4S ferredoxin-type" evidence="10">
    <location>
        <begin position="3"/>
        <end position="31"/>
    </location>
</feature>
<dbReference type="GO" id="GO:0051539">
    <property type="term" value="F:4 iron, 4 sulfur cluster binding"/>
    <property type="evidence" value="ECO:0007669"/>
    <property type="project" value="UniProtKB-KW"/>
</dbReference>
<dbReference type="InterPro" id="IPR001080">
    <property type="entry name" value="3Fe4S_ferredoxin"/>
</dbReference>
<dbReference type="Pfam" id="PF13370">
    <property type="entry name" value="Fer4_13"/>
    <property type="match status" value="1"/>
</dbReference>
<dbReference type="GO" id="GO:0005506">
    <property type="term" value="F:iron ion binding"/>
    <property type="evidence" value="ECO:0007669"/>
    <property type="project" value="UniProtKB-UniRule"/>
</dbReference>
<evidence type="ECO:0000256" key="7">
    <source>
        <dbReference type="ARBA" id="ARBA00023014"/>
    </source>
</evidence>
<gene>
    <name evidence="11" type="ORF">SAMN05192532_103166</name>
</gene>
<dbReference type="InterPro" id="IPR052395">
    <property type="entry name" value="ET_Ferredoxin"/>
</dbReference>
<dbReference type="Proteomes" id="UP000199516">
    <property type="component" value="Unassembled WGS sequence"/>
</dbReference>
<evidence type="ECO:0000313" key="11">
    <source>
        <dbReference type="EMBL" id="SFE71069.1"/>
    </source>
</evidence>
<comment type="cofactor">
    <cofactor evidence="1">
        <name>[4Fe-4S] cluster</name>
        <dbReference type="ChEBI" id="CHEBI:49883"/>
    </cofactor>
</comment>